<dbReference type="InterPro" id="IPR011042">
    <property type="entry name" value="6-blade_b-propeller_TolB-like"/>
</dbReference>
<protein>
    <submittedName>
        <fullName evidence="3">Uncharacterized protein</fullName>
    </submittedName>
</protein>
<evidence type="ECO:0000313" key="4">
    <source>
        <dbReference type="Proteomes" id="UP001249851"/>
    </source>
</evidence>
<evidence type="ECO:0000256" key="1">
    <source>
        <dbReference type="SAM" id="MobiDB-lite"/>
    </source>
</evidence>
<organism evidence="3 4">
    <name type="scientific">Acropora cervicornis</name>
    <name type="common">Staghorn coral</name>
    <dbReference type="NCBI Taxonomy" id="6130"/>
    <lineage>
        <taxon>Eukaryota</taxon>
        <taxon>Metazoa</taxon>
        <taxon>Cnidaria</taxon>
        <taxon>Anthozoa</taxon>
        <taxon>Hexacorallia</taxon>
        <taxon>Scleractinia</taxon>
        <taxon>Astrocoeniina</taxon>
        <taxon>Acroporidae</taxon>
        <taxon>Acropora</taxon>
    </lineage>
</organism>
<dbReference type="Gene3D" id="2.120.10.30">
    <property type="entry name" value="TolB, C-terminal domain"/>
    <property type="match status" value="1"/>
</dbReference>
<dbReference type="AlphaFoldDB" id="A0AAD9QQK0"/>
<comment type="caution">
    <text evidence="3">The sequence shown here is derived from an EMBL/GenBank/DDBJ whole genome shotgun (WGS) entry which is preliminary data.</text>
</comment>
<dbReference type="Proteomes" id="UP001249851">
    <property type="component" value="Unassembled WGS sequence"/>
</dbReference>
<dbReference type="EMBL" id="JARQWQ010000019">
    <property type="protein sequence ID" value="KAK2565500.1"/>
    <property type="molecule type" value="Genomic_DNA"/>
</dbReference>
<sequence length="849" mass="94807">MRSFIPTITVLFGAIALCRAFSRDEQHLLVGDGSGSNVYVCQVGERLRLRTISDIPSPTGIAVTECGTVFLSSSKENALFSLKEEEMLQGIETLTKVSGGTAGHCDGVKSGWNMPSSLCAYRNTVFVCDTGNKAIRMLTSAKGLIPLQRRFARYANVFRIDKQAREDDLPVTFDDHVRLVEEVVAFLSSHEQEALERTGKWNTNGPDLAIPRATRQSFVIALESLTSLANTMTEIGQEHLLDKICFIILTTLSVDCFFKGMRADHDMPTVTNYAYRRARCVQDGMLRIYQGEFSYFTGPNSFYPEKIIKGEPPNIKKRPNKQSAIPDGTGSKEEDRRREAVMREFVREYGKGVRQENVRSKTKELTGTLPYALSMRPILITASSEDSQDITAACQIVDANITLQGITVRVQTIYRKEDVVAVRHDRRREISPFWLAVLLEDVQVEVNDRKFLRQKVALQWLNQTSDPLTYTPGDTCNRNSPKCILTQVVGYTGEGANITLSSEEDTRLCRLANGDLSDDEDVEDTEDAEVFVDTAAEPTEDEREVSLPRLPGTFTCQDATYTKIAIFSLFQGWEMPYAGQNVNSFKKSSIPDPADIAQTVGNPLPSAFFDEQVTGGRHPNDDKRYTIEQLNHAARHRNVYFDTVGGDPYGHSSPVLTRSHIAVAGHKKKRSVSNLEAETKTGPKAVQAGYFEEQITGGRHPSDDKRYTIEQLNQAARHRNVYYDTVGGDPYGSSSTVLTRSHIAVPGQKKKRSTDHLEISSGPRALPAGYFDPEITTGRHPNDDKRYTIEQLNQAARHRNVYYDTIGGDPYGNSSPVLTRSHIAVPGHKKKRSLPAQEEKTLKEKLRLE</sequence>
<dbReference type="PANTHER" id="PTHR31511">
    <property type="entry name" value="PROTEIN CBG23764"/>
    <property type="match status" value="1"/>
</dbReference>
<feature type="region of interest" description="Disordered" evidence="1">
    <location>
        <begin position="825"/>
        <end position="849"/>
    </location>
</feature>
<gene>
    <name evidence="3" type="ORF">P5673_010583</name>
</gene>
<accession>A0AAD9QQK0</accession>
<evidence type="ECO:0000256" key="2">
    <source>
        <dbReference type="SAM" id="SignalP"/>
    </source>
</evidence>
<reference evidence="3" key="1">
    <citation type="journal article" date="2023" name="G3 (Bethesda)">
        <title>Whole genome assembly and annotation of the endangered Caribbean coral Acropora cervicornis.</title>
        <authorList>
            <person name="Selwyn J.D."/>
            <person name="Vollmer S.V."/>
        </authorList>
    </citation>
    <scope>NUCLEOTIDE SEQUENCE</scope>
    <source>
        <strain evidence="3">K2</strain>
    </source>
</reference>
<dbReference type="PANTHER" id="PTHR31511:SF12">
    <property type="entry name" value="RHO TERMINATION FACTOR N-TERMINAL DOMAIN-CONTAINING PROTEIN"/>
    <property type="match status" value="1"/>
</dbReference>
<reference evidence="3" key="2">
    <citation type="journal article" date="2023" name="Science">
        <title>Genomic signatures of disease resistance in endangered staghorn corals.</title>
        <authorList>
            <person name="Vollmer S.V."/>
            <person name="Selwyn J.D."/>
            <person name="Despard B.A."/>
            <person name="Roesel C.L."/>
        </authorList>
    </citation>
    <scope>NUCLEOTIDE SEQUENCE</scope>
    <source>
        <strain evidence="3">K2</strain>
    </source>
</reference>
<feature type="compositionally biased region" description="Basic and acidic residues" evidence="1">
    <location>
        <begin position="837"/>
        <end position="849"/>
    </location>
</feature>
<name>A0AAD9QQK0_ACRCE</name>
<feature type="signal peptide" evidence="2">
    <location>
        <begin position="1"/>
        <end position="20"/>
    </location>
</feature>
<keyword evidence="4" id="KW-1185">Reference proteome</keyword>
<feature type="chain" id="PRO_5042150640" evidence="2">
    <location>
        <begin position="21"/>
        <end position="849"/>
    </location>
</feature>
<keyword evidence="2" id="KW-0732">Signal</keyword>
<evidence type="ECO:0000313" key="3">
    <source>
        <dbReference type="EMBL" id="KAK2565500.1"/>
    </source>
</evidence>
<dbReference type="SUPFAM" id="SSF101898">
    <property type="entry name" value="NHL repeat"/>
    <property type="match status" value="1"/>
</dbReference>
<proteinExistence type="predicted"/>
<feature type="region of interest" description="Disordered" evidence="1">
    <location>
        <begin position="310"/>
        <end position="337"/>
    </location>
</feature>